<dbReference type="Gene3D" id="3.30.1180.10">
    <property type="match status" value="1"/>
</dbReference>
<dbReference type="EMBL" id="DVJP01000056">
    <property type="protein sequence ID" value="HIS76885.1"/>
    <property type="molecule type" value="Genomic_DNA"/>
</dbReference>
<proteinExistence type="predicted"/>
<dbReference type="NCBIfam" id="TIGR00762">
    <property type="entry name" value="DegV"/>
    <property type="match status" value="1"/>
</dbReference>
<reference evidence="3" key="1">
    <citation type="submission" date="2020-10" db="EMBL/GenBank/DDBJ databases">
        <authorList>
            <person name="Gilroy R."/>
        </authorList>
    </citation>
    <scope>NUCLEOTIDE SEQUENCE</scope>
    <source>
        <strain evidence="3">CHK199-13235</strain>
    </source>
</reference>
<evidence type="ECO:0000313" key="4">
    <source>
        <dbReference type="Proteomes" id="UP000824002"/>
    </source>
</evidence>
<dbReference type="PROSITE" id="PS51482">
    <property type="entry name" value="DEGV"/>
    <property type="match status" value="1"/>
</dbReference>
<dbReference type="InterPro" id="IPR050270">
    <property type="entry name" value="DegV_domain_contain"/>
</dbReference>
<dbReference type="PANTHER" id="PTHR33434">
    <property type="entry name" value="DEGV DOMAIN-CONTAINING PROTEIN DR_1986-RELATED"/>
    <property type="match status" value="1"/>
</dbReference>
<accession>A0A9D1FPB7</accession>
<organism evidence="3 4">
    <name type="scientific">Candidatus Merdivicinus excrementipullorum</name>
    <dbReference type="NCBI Taxonomy" id="2840867"/>
    <lineage>
        <taxon>Bacteria</taxon>
        <taxon>Bacillati</taxon>
        <taxon>Bacillota</taxon>
        <taxon>Clostridia</taxon>
        <taxon>Eubacteriales</taxon>
        <taxon>Oscillospiraceae</taxon>
        <taxon>Oscillospiraceae incertae sedis</taxon>
        <taxon>Candidatus Merdivicinus</taxon>
    </lineage>
</organism>
<dbReference type="GO" id="GO:0008289">
    <property type="term" value="F:lipid binding"/>
    <property type="evidence" value="ECO:0007669"/>
    <property type="project" value="UniProtKB-KW"/>
</dbReference>
<comment type="caution">
    <text evidence="3">The sequence shown here is derived from an EMBL/GenBank/DDBJ whole genome shotgun (WGS) entry which is preliminary data.</text>
</comment>
<dbReference type="PANTHER" id="PTHR33434:SF3">
    <property type="entry name" value="DEGV DOMAIN-CONTAINING PROTEIN YITS"/>
    <property type="match status" value="1"/>
</dbReference>
<evidence type="ECO:0000313" key="3">
    <source>
        <dbReference type="EMBL" id="HIS76885.1"/>
    </source>
</evidence>
<dbReference type="InterPro" id="IPR043168">
    <property type="entry name" value="DegV_C"/>
</dbReference>
<evidence type="ECO:0000256" key="2">
    <source>
        <dbReference type="ARBA" id="ARBA00023121"/>
    </source>
</evidence>
<sequence>MRDYCIITDSTSDLSLSALQESGVMVIPMEFHLGGNSYHNYPDEREYDMKTFYAQLKAGQTSTTSQINQQTFIEVFEPVLQQGKDVLYLGFSSGLSGTFHSSCLAAEDLLHKYPGVKILCVDTLAASAGEGLLVYAAAKKKAEGMGIEELAKWAEDNRLRLCHWFTVDDLNHLKRGGRVSPAAAVIGTALGIKPVLHVDDEGHLIPMEKVRGRRKSLDALVEHMVKTADPKEGQTIFISHGNAQEDAEYVAKQVKAKMKVKDVVISMIGPVIGSHSGPGTIALFFFGTKR</sequence>
<evidence type="ECO:0000256" key="1">
    <source>
        <dbReference type="ARBA" id="ARBA00003238"/>
    </source>
</evidence>
<gene>
    <name evidence="3" type="ORF">IAB51_08765</name>
</gene>
<keyword evidence="2" id="KW-0446">Lipid-binding</keyword>
<dbReference type="Proteomes" id="UP000824002">
    <property type="component" value="Unassembled WGS sequence"/>
</dbReference>
<dbReference type="AlphaFoldDB" id="A0A9D1FPB7"/>
<dbReference type="InterPro" id="IPR003797">
    <property type="entry name" value="DegV"/>
</dbReference>
<name>A0A9D1FPB7_9FIRM</name>
<dbReference type="Gene3D" id="3.40.50.10440">
    <property type="entry name" value="Dihydroxyacetone kinase, domain 1"/>
    <property type="match status" value="1"/>
</dbReference>
<protein>
    <submittedName>
        <fullName evidence="3">DegV family protein</fullName>
    </submittedName>
</protein>
<reference evidence="3" key="2">
    <citation type="journal article" date="2021" name="PeerJ">
        <title>Extensive microbial diversity within the chicken gut microbiome revealed by metagenomics and culture.</title>
        <authorList>
            <person name="Gilroy R."/>
            <person name="Ravi A."/>
            <person name="Getino M."/>
            <person name="Pursley I."/>
            <person name="Horton D.L."/>
            <person name="Alikhan N.F."/>
            <person name="Baker D."/>
            <person name="Gharbi K."/>
            <person name="Hall N."/>
            <person name="Watson M."/>
            <person name="Adriaenssens E.M."/>
            <person name="Foster-Nyarko E."/>
            <person name="Jarju S."/>
            <person name="Secka A."/>
            <person name="Antonio M."/>
            <person name="Oren A."/>
            <person name="Chaudhuri R.R."/>
            <person name="La Ragione R."/>
            <person name="Hildebrand F."/>
            <person name="Pallen M.J."/>
        </authorList>
    </citation>
    <scope>NUCLEOTIDE SEQUENCE</scope>
    <source>
        <strain evidence="3">CHK199-13235</strain>
    </source>
</reference>
<comment type="function">
    <text evidence="1">May bind long-chain fatty acids, such as palmitate, and may play a role in lipid transport or fatty acid metabolism.</text>
</comment>
<dbReference type="Pfam" id="PF02645">
    <property type="entry name" value="DegV"/>
    <property type="match status" value="1"/>
</dbReference>
<dbReference type="Gene3D" id="2.20.28.50">
    <property type="entry name" value="degv family protein"/>
    <property type="match status" value="1"/>
</dbReference>
<dbReference type="SUPFAM" id="SSF82549">
    <property type="entry name" value="DAK1/DegV-like"/>
    <property type="match status" value="1"/>
</dbReference>